<gene>
    <name evidence="1" type="ORF">NLG97_g7986</name>
</gene>
<dbReference type="EMBL" id="JANAKD010001318">
    <property type="protein sequence ID" value="KAJ3480779.1"/>
    <property type="molecule type" value="Genomic_DNA"/>
</dbReference>
<accession>A0ACC1QKS8</accession>
<dbReference type="Proteomes" id="UP001148737">
    <property type="component" value="Unassembled WGS sequence"/>
</dbReference>
<evidence type="ECO:0000313" key="1">
    <source>
        <dbReference type="EMBL" id="KAJ3480779.1"/>
    </source>
</evidence>
<evidence type="ECO:0000313" key="2">
    <source>
        <dbReference type="Proteomes" id="UP001148737"/>
    </source>
</evidence>
<protein>
    <submittedName>
        <fullName evidence="1">Uncharacterized protein</fullName>
    </submittedName>
</protein>
<reference evidence="1" key="1">
    <citation type="submission" date="2022-07" db="EMBL/GenBank/DDBJ databases">
        <title>Genome Sequence of Lecanicillium saksenae.</title>
        <authorList>
            <person name="Buettner E."/>
        </authorList>
    </citation>
    <scope>NUCLEOTIDE SEQUENCE</scope>
    <source>
        <strain evidence="1">VT-O1</strain>
    </source>
</reference>
<organism evidence="1 2">
    <name type="scientific">Lecanicillium saksenae</name>
    <dbReference type="NCBI Taxonomy" id="468837"/>
    <lineage>
        <taxon>Eukaryota</taxon>
        <taxon>Fungi</taxon>
        <taxon>Dikarya</taxon>
        <taxon>Ascomycota</taxon>
        <taxon>Pezizomycotina</taxon>
        <taxon>Sordariomycetes</taxon>
        <taxon>Hypocreomycetidae</taxon>
        <taxon>Hypocreales</taxon>
        <taxon>Cordycipitaceae</taxon>
        <taxon>Lecanicillium</taxon>
    </lineage>
</organism>
<proteinExistence type="predicted"/>
<name>A0ACC1QKS8_9HYPO</name>
<keyword evidence="2" id="KW-1185">Reference proteome</keyword>
<sequence>MLTKINAGFPNLKWLILISVPHIQYDHQAPCVQSMSSVKKNFFDKLQRFRDLEKPPIQVHGPHVHREVTKKGGAAPDIKPDAKMKRWCRELAKKAFQACPRGCLGQAVSQPAKMHREAALHTMQIFWHR</sequence>
<comment type="caution">
    <text evidence="1">The sequence shown here is derived from an EMBL/GenBank/DDBJ whole genome shotgun (WGS) entry which is preliminary data.</text>
</comment>